<dbReference type="AlphaFoldDB" id="A0A2T5GGP7"/>
<dbReference type="InterPro" id="IPR014710">
    <property type="entry name" value="RmlC-like_jellyroll"/>
</dbReference>
<dbReference type="Gene3D" id="1.10.10.60">
    <property type="entry name" value="Homeodomain-like"/>
    <property type="match status" value="1"/>
</dbReference>
<dbReference type="GO" id="GO:0003700">
    <property type="term" value="F:DNA-binding transcription factor activity"/>
    <property type="evidence" value="ECO:0007669"/>
    <property type="project" value="InterPro"/>
</dbReference>
<keyword evidence="1" id="KW-0805">Transcription regulation</keyword>
<accession>A0A2T5GGP7</accession>
<keyword evidence="3" id="KW-0804">Transcription</keyword>
<proteinExistence type="predicted"/>
<dbReference type="PROSITE" id="PS01124">
    <property type="entry name" value="HTH_ARAC_FAMILY_2"/>
    <property type="match status" value="1"/>
</dbReference>
<dbReference type="SUPFAM" id="SSF51182">
    <property type="entry name" value="RmlC-like cupins"/>
    <property type="match status" value="1"/>
</dbReference>
<name>A0A2T5GGP7_9SPHN</name>
<dbReference type="EMBL" id="QAOG01000008">
    <property type="protein sequence ID" value="PTQ58484.1"/>
    <property type="molecule type" value="Genomic_DNA"/>
</dbReference>
<evidence type="ECO:0000256" key="2">
    <source>
        <dbReference type="ARBA" id="ARBA00023125"/>
    </source>
</evidence>
<dbReference type="InterPro" id="IPR011051">
    <property type="entry name" value="RmlC_Cupin_sf"/>
</dbReference>
<dbReference type="InterPro" id="IPR020449">
    <property type="entry name" value="Tscrpt_reg_AraC-type_HTH"/>
</dbReference>
<dbReference type="InterPro" id="IPR047264">
    <property type="entry name" value="Cupin_HpaA-like_N"/>
</dbReference>
<evidence type="ECO:0000313" key="5">
    <source>
        <dbReference type="EMBL" id="PTQ58484.1"/>
    </source>
</evidence>
<reference evidence="5 6" key="1">
    <citation type="submission" date="2018-04" db="EMBL/GenBank/DDBJ databases">
        <title>Genomic Encyclopedia of Type Strains, Phase III (KMG-III): the genomes of soil and plant-associated and newly described type strains.</title>
        <authorList>
            <person name="Whitman W."/>
        </authorList>
    </citation>
    <scope>NUCLEOTIDE SEQUENCE [LARGE SCALE GENOMIC DNA]</scope>
    <source>
        <strain evidence="5 6">MA101b</strain>
    </source>
</reference>
<dbReference type="Pfam" id="PF12833">
    <property type="entry name" value="HTH_18"/>
    <property type="match status" value="1"/>
</dbReference>
<evidence type="ECO:0000313" key="6">
    <source>
        <dbReference type="Proteomes" id="UP000244189"/>
    </source>
</evidence>
<dbReference type="InterPro" id="IPR009057">
    <property type="entry name" value="Homeodomain-like_sf"/>
</dbReference>
<evidence type="ECO:0000259" key="4">
    <source>
        <dbReference type="PROSITE" id="PS01124"/>
    </source>
</evidence>
<gene>
    <name evidence="5" type="ORF">C8J26_3785</name>
</gene>
<organism evidence="5 6">
    <name type="scientific">Sphingomonas aurantiaca</name>
    <dbReference type="NCBI Taxonomy" id="185949"/>
    <lineage>
        <taxon>Bacteria</taxon>
        <taxon>Pseudomonadati</taxon>
        <taxon>Pseudomonadota</taxon>
        <taxon>Alphaproteobacteria</taxon>
        <taxon>Sphingomonadales</taxon>
        <taxon>Sphingomonadaceae</taxon>
        <taxon>Sphingomonas</taxon>
    </lineage>
</organism>
<evidence type="ECO:0000256" key="3">
    <source>
        <dbReference type="ARBA" id="ARBA00023163"/>
    </source>
</evidence>
<keyword evidence="2" id="KW-0238">DNA-binding</keyword>
<dbReference type="SMART" id="SM00342">
    <property type="entry name" value="HTH_ARAC"/>
    <property type="match status" value="1"/>
</dbReference>
<dbReference type="PRINTS" id="PR00032">
    <property type="entry name" value="HTHARAC"/>
</dbReference>
<dbReference type="SUPFAM" id="SSF46689">
    <property type="entry name" value="Homeodomain-like"/>
    <property type="match status" value="1"/>
</dbReference>
<keyword evidence="6" id="KW-1185">Reference proteome</keyword>
<sequence length="296" mass="32396">MDTPVPRFYLYGEAHRVADRRFVHLEALDDRSRPSEWTIRPHAHADLHHIFHIRGGGGAMRAEAAILAFEAPCLIVVPAGVVHGFSWQSESNGSVLTVSSAYVDLLRQRNEELRGVFALAQVARLDMAGSTGFATACDALLEELSWNAPGHRAAAEAGLLGLIVRTMRATHGREADLFTPPGRQAALVARYRERVETHFRAREPVGVYAAALGTTESRLRAACQAAAGQTPTQILDQRAFVEAQRALLYSNLSVAEIANTLGFDDAHYFSRYFRRCAGCSPRSYRAAHADTALADT</sequence>
<evidence type="ECO:0000256" key="1">
    <source>
        <dbReference type="ARBA" id="ARBA00023015"/>
    </source>
</evidence>
<feature type="domain" description="HTH araC/xylS-type" evidence="4">
    <location>
        <begin position="189"/>
        <end position="287"/>
    </location>
</feature>
<comment type="caution">
    <text evidence="5">The sequence shown here is derived from an EMBL/GenBank/DDBJ whole genome shotgun (WGS) entry which is preliminary data.</text>
</comment>
<dbReference type="PANTHER" id="PTHR43280:SF32">
    <property type="entry name" value="TRANSCRIPTIONAL REGULATORY PROTEIN"/>
    <property type="match status" value="1"/>
</dbReference>
<dbReference type="Gene3D" id="2.60.120.10">
    <property type="entry name" value="Jelly Rolls"/>
    <property type="match status" value="1"/>
</dbReference>
<dbReference type="Proteomes" id="UP000244189">
    <property type="component" value="Unassembled WGS sequence"/>
</dbReference>
<dbReference type="InterPro" id="IPR018060">
    <property type="entry name" value="HTH_AraC"/>
</dbReference>
<dbReference type="CDD" id="cd06999">
    <property type="entry name" value="cupin_HpaA-like_N"/>
    <property type="match status" value="1"/>
</dbReference>
<dbReference type="PANTHER" id="PTHR43280">
    <property type="entry name" value="ARAC-FAMILY TRANSCRIPTIONAL REGULATOR"/>
    <property type="match status" value="1"/>
</dbReference>
<dbReference type="GO" id="GO:0043565">
    <property type="term" value="F:sequence-specific DNA binding"/>
    <property type="evidence" value="ECO:0007669"/>
    <property type="project" value="InterPro"/>
</dbReference>
<protein>
    <submittedName>
        <fullName evidence="5">AraC family transcriptional regulator</fullName>
    </submittedName>
</protein>
<dbReference type="RefSeq" id="WP_107959736.1">
    <property type="nucleotide sequence ID" value="NZ_JASPFP010000001.1"/>
</dbReference>